<proteinExistence type="predicted"/>
<dbReference type="FunCoup" id="A0A1E5RPN6">
    <property type="interactions" value="689"/>
</dbReference>
<protein>
    <recommendedName>
        <fullName evidence="3">LSM12 anticodon-binding domain-containing protein</fullName>
    </recommendedName>
</protein>
<evidence type="ECO:0008006" key="3">
    <source>
        <dbReference type="Google" id="ProtNLM"/>
    </source>
</evidence>
<dbReference type="AlphaFoldDB" id="A0A1E5RPN6"/>
<dbReference type="OrthoDB" id="1057137at2759"/>
<reference evidence="2" key="1">
    <citation type="journal article" date="2016" name="Genome Announc.">
        <title>Genome sequences of three species of Hanseniaspora isolated from spontaneous wine fermentations.</title>
        <authorList>
            <person name="Sternes P.R."/>
            <person name="Lee D."/>
            <person name="Kutyna D.R."/>
            <person name="Borneman A.R."/>
        </authorList>
    </citation>
    <scope>NUCLEOTIDE SEQUENCE [LARGE SCALE GENOMIC DNA]</scope>
    <source>
        <strain evidence="2">AWRI3579</strain>
    </source>
</reference>
<dbReference type="EMBL" id="LPNM01000005">
    <property type="protein sequence ID" value="OEJ88663.1"/>
    <property type="molecule type" value="Genomic_DNA"/>
</dbReference>
<dbReference type="Proteomes" id="UP000095728">
    <property type="component" value="Unassembled WGS sequence"/>
</dbReference>
<comment type="caution">
    <text evidence="1">The sequence shown here is derived from an EMBL/GenBank/DDBJ whole genome shotgun (WGS) entry which is preliminary data.</text>
</comment>
<gene>
    <name evidence="1" type="ORF">AWRI3579_g734</name>
</gene>
<sequence length="120" mass="13801">MNLDNVIGVNVKVTNVINESSVGRIYSWNTDSNTLTLLTNSPKSNGKQQQQQQEPFFSFKLFKISFIQKIEVIPNQSQPSSQAYLKKEPLKPHHVYPERIENFINGEIKKYREQNSMATA</sequence>
<accession>A0A1E5RPN6</accession>
<organism evidence="1 2">
    <name type="scientific">Hanseniaspora osmophila</name>
    <dbReference type="NCBI Taxonomy" id="56408"/>
    <lineage>
        <taxon>Eukaryota</taxon>
        <taxon>Fungi</taxon>
        <taxon>Dikarya</taxon>
        <taxon>Ascomycota</taxon>
        <taxon>Saccharomycotina</taxon>
        <taxon>Saccharomycetes</taxon>
        <taxon>Saccharomycodales</taxon>
        <taxon>Saccharomycodaceae</taxon>
        <taxon>Hanseniaspora</taxon>
    </lineage>
</organism>
<name>A0A1E5RPN6_9ASCO</name>
<dbReference type="STRING" id="56408.A0A1E5RPN6"/>
<evidence type="ECO:0000313" key="1">
    <source>
        <dbReference type="EMBL" id="OEJ88663.1"/>
    </source>
</evidence>
<evidence type="ECO:0000313" key="2">
    <source>
        <dbReference type="Proteomes" id="UP000095728"/>
    </source>
</evidence>
<keyword evidence="2" id="KW-1185">Reference proteome</keyword>
<dbReference type="InParanoid" id="A0A1E5RPN6"/>